<organism evidence="4 5">
    <name type="scientific">Pirellula staleyi (strain ATCC 27377 / DSM 6068 / ICPB 4128)</name>
    <name type="common">Pirella staleyi</name>
    <dbReference type="NCBI Taxonomy" id="530564"/>
    <lineage>
        <taxon>Bacteria</taxon>
        <taxon>Pseudomonadati</taxon>
        <taxon>Planctomycetota</taxon>
        <taxon>Planctomycetia</taxon>
        <taxon>Pirellulales</taxon>
        <taxon>Pirellulaceae</taxon>
        <taxon>Pirellula</taxon>
    </lineage>
</organism>
<dbReference type="PANTHER" id="PTHR30137">
    <property type="entry name" value="LUCIFERASE-LIKE MONOOXYGENASE"/>
    <property type="match status" value="1"/>
</dbReference>
<dbReference type="GO" id="GO:0016705">
    <property type="term" value="F:oxidoreductase activity, acting on paired donors, with incorporation or reduction of molecular oxygen"/>
    <property type="evidence" value="ECO:0007669"/>
    <property type="project" value="InterPro"/>
</dbReference>
<proteinExistence type="predicted"/>
<keyword evidence="2 4" id="KW-0503">Monooxygenase</keyword>
<dbReference type="PANTHER" id="PTHR30137:SF8">
    <property type="entry name" value="BLR5498 PROTEIN"/>
    <property type="match status" value="1"/>
</dbReference>
<evidence type="ECO:0000256" key="1">
    <source>
        <dbReference type="ARBA" id="ARBA00023002"/>
    </source>
</evidence>
<feature type="domain" description="Luciferase-like" evidence="3">
    <location>
        <begin position="42"/>
        <end position="341"/>
    </location>
</feature>
<dbReference type="Proteomes" id="UP000001887">
    <property type="component" value="Chromosome"/>
</dbReference>
<dbReference type="eggNOG" id="COG2141">
    <property type="taxonomic scope" value="Bacteria"/>
</dbReference>
<dbReference type="InterPro" id="IPR050766">
    <property type="entry name" value="Bact_Lucif_Oxidored"/>
</dbReference>
<dbReference type="InterPro" id="IPR011251">
    <property type="entry name" value="Luciferase-like_dom"/>
</dbReference>
<sequence length="398" mass="44825">MKCFAFHLMPWDRLPDDFEEKYESAWTWLPNSIYDPEHGGELYNRYLDELVLADELGFDGVCVNEHHQNAYGTMPSPNLMGSILARQTKRVKIAVVGNALPLYNPPTRVAEEFAMIDCISGGRLIAGLVVGGGPEYYSFSINPTHARSMYGEALDLVIRAWTEPGPFEHYGEHWKLKYVNPWPRPIQKPHPPVWIPGAGSKETIDFVAQRRFSYMGIPYFHIDFFKRNFDLFREACNKYGYEAHPEQLGWLCPIYVAETDEQAWAEYEQHLWFFARKLLKGLVVFPPGYTSVRSIAGIHSALTKFLSTVETREQIEKGAYAIVGSPATVREKLLEHSKYLGVGNLLGLFQLGTLPADLTQKSMRLFASDVMPHLQQAGYGAGVGEFNPHAGLAGTASS</sequence>
<dbReference type="EMBL" id="CP001848">
    <property type="protein sequence ID" value="ADB19007.1"/>
    <property type="molecule type" value="Genomic_DNA"/>
</dbReference>
<dbReference type="Pfam" id="PF00296">
    <property type="entry name" value="Bac_luciferase"/>
    <property type="match status" value="1"/>
</dbReference>
<dbReference type="GO" id="GO:0004497">
    <property type="term" value="F:monooxygenase activity"/>
    <property type="evidence" value="ECO:0007669"/>
    <property type="project" value="UniProtKB-KW"/>
</dbReference>
<name>D2R545_PIRSD</name>
<dbReference type="AlphaFoldDB" id="D2R545"/>
<dbReference type="Gene3D" id="3.20.20.30">
    <property type="entry name" value="Luciferase-like domain"/>
    <property type="match status" value="1"/>
</dbReference>
<dbReference type="KEGG" id="psl:Psta_4360"/>
<protein>
    <submittedName>
        <fullName evidence="4">Luciferase-like monooxygenase</fullName>
    </submittedName>
</protein>
<keyword evidence="1" id="KW-0560">Oxidoreductase</keyword>
<dbReference type="InterPro" id="IPR036661">
    <property type="entry name" value="Luciferase-like_sf"/>
</dbReference>
<dbReference type="SUPFAM" id="SSF51679">
    <property type="entry name" value="Bacterial luciferase-like"/>
    <property type="match status" value="1"/>
</dbReference>
<dbReference type="GO" id="GO:0005829">
    <property type="term" value="C:cytosol"/>
    <property type="evidence" value="ECO:0007669"/>
    <property type="project" value="TreeGrafter"/>
</dbReference>
<accession>D2R545</accession>
<evidence type="ECO:0000313" key="5">
    <source>
        <dbReference type="Proteomes" id="UP000001887"/>
    </source>
</evidence>
<dbReference type="HOGENOM" id="CLU_027853_3_0_0"/>
<dbReference type="STRING" id="530564.Psta_4360"/>
<evidence type="ECO:0000256" key="2">
    <source>
        <dbReference type="ARBA" id="ARBA00023033"/>
    </source>
</evidence>
<reference evidence="4 5" key="1">
    <citation type="journal article" date="2009" name="Stand. Genomic Sci.">
        <title>Complete genome sequence of Pirellula staleyi type strain (ATCC 27377).</title>
        <authorList>
            <person name="Clum A."/>
            <person name="Tindall B.J."/>
            <person name="Sikorski J."/>
            <person name="Ivanova N."/>
            <person name="Mavrommatis K."/>
            <person name="Lucas S."/>
            <person name="Glavina del Rio T."/>
            <person name="Nolan M."/>
            <person name="Chen F."/>
            <person name="Tice H."/>
            <person name="Pitluck S."/>
            <person name="Cheng J.F."/>
            <person name="Chertkov O."/>
            <person name="Brettin T."/>
            <person name="Han C."/>
            <person name="Detter J.C."/>
            <person name="Kuske C."/>
            <person name="Bruce D."/>
            <person name="Goodwin L."/>
            <person name="Ovchinikova G."/>
            <person name="Pati A."/>
            <person name="Mikhailova N."/>
            <person name="Chen A."/>
            <person name="Palaniappan K."/>
            <person name="Land M."/>
            <person name="Hauser L."/>
            <person name="Chang Y.J."/>
            <person name="Jeffries C.D."/>
            <person name="Chain P."/>
            <person name="Rohde M."/>
            <person name="Goker M."/>
            <person name="Bristow J."/>
            <person name="Eisen J.A."/>
            <person name="Markowitz V."/>
            <person name="Hugenholtz P."/>
            <person name="Kyrpides N.C."/>
            <person name="Klenk H.P."/>
            <person name="Lapidus A."/>
        </authorList>
    </citation>
    <scope>NUCLEOTIDE SEQUENCE [LARGE SCALE GENOMIC DNA]</scope>
    <source>
        <strain evidence="5">ATCC 27377 / DSM 6068 / ICPB 4128</strain>
    </source>
</reference>
<dbReference type="OrthoDB" id="9814695at2"/>
<evidence type="ECO:0000259" key="3">
    <source>
        <dbReference type="Pfam" id="PF00296"/>
    </source>
</evidence>
<gene>
    <name evidence="4" type="ordered locus">Psta_4360</name>
</gene>
<evidence type="ECO:0000313" key="4">
    <source>
        <dbReference type="EMBL" id="ADB19007.1"/>
    </source>
</evidence>
<keyword evidence="5" id="KW-1185">Reference proteome</keyword>